<proteinExistence type="predicted"/>
<evidence type="ECO:0000313" key="1">
    <source>
        <dbReference type="EMBL" id="MBX58024.1"/>
    </source>
</evidence>
<dbReference type="AlphaFoldDB" id="A0A2P2PTE7"/>
<dbReference type="EMBL" id="GGEC01077540">
    <property type="protein sequence ID" value="MBX58024.1"/>
    <property type="molecule type" value="Transcribed_RNA"/>
</dbReference>
<organism evidence="1">
    <name type="scientific">Rhizophora mucronata</name>
    <name type="common">Asiatic mangrove</name>
    <dbReference type="NCBI Taxonomy" id="61149"/>
    <lineage>
        <taxon>Eukaryota</taxon>
        <taxon>Viridiplantae</taxon>
        <taxon>Streptophyta</taxon>
        <taxon>Embryophyta</taxon>
        <taxon>Tracheophyta</taxon>
        <taxon>Spermatophyta</taxon>
        <taxon>Magnoliopsida</taxon>
        <taxon>eudicotyledons</taxon>
        <taxon>Gunneridae</taxon>
        <taxon>Pentapetalae</taxon>
        <taxon>rosids</taxon>
        <taxon>fabids</taxon>
        <taxon>Malpighiales</taxon>
        <taxon>Rhizophoraceae</taxon>
        <taxon>Rhizophora</taxon>
    </lineage>
</organism>
<accession>A0A2P2PTE7</accession>
<name>A0A2P2PTE7_RHIMU</name>
<sequence length="47" mass="5209">MQMLETEESTAIVDGPLASHICEGYGSCYDNERLDCLNQATMLSIRV</sequence>
<protein>
    <submittedName>
        <fullName evidence="1">Uncharacterized protein</fullName>
    </submittedName>
</protein>
<reference evidence="1" key="1">
    <citation type="submission" date="2018-02" db="EMBL/GenBank/DDBJ databases">
        <title>Rhizophora mucronata_Transcriptome.</title>
        <authorList>
            <person name="Meera S.P."/>
            <person name="Sreeshan A."/>
            <person name="Augustine A."/>
        </authorList>
    </citation>
    <scope>NUCLEOTIDE SEQUENCE</scope>
    <source>
        <tissue evidence="1">Leaf</tissue>
    </source>
</reference>